<evidence type="ECO:0000256" key="1">
    <source>
        <dbReference type="SAM" id="Phobius"/>
    </source>
</evidence>
<dbReference type="RefSeq" id="WP_414735840.1">
    <property type="nucleotide sequence ID" value="NZ_FTLX01000001.1"/>
</dbReference>
<evidence type="ECO:0000313" key="2">
    <source>
        <dbReference type="EMBL" id="SIQ11839.1"/>
    </source>
</evidence>
<keyword evidence="1" id="KW-0472">Membrane</keyword>
<feature type="transmembrane region" description="Helical" evidence="1">
    <location>
        <begin position="81"/>
        <end position="101"/>
    </location>
</feature>
<protein>
    <submittedName>
        <fullName evidence="2">Uncharacterized membrane protein YsdA, DUF1294 family</fullName>
    </submittedName>
</protein>
<dbReference type="Pfam" id="PF06961">
    <property type="entry name" value="DUF1294"/>
    <property type="match status" value="1"/>
</dbReference>
<accession>A0A1N6Q5T1</accession>
<dbReference type="Proteomes" id="UP000186385">
    <property type="component" value="Unassembled WGS sequence"/>
</dbReference>
<keyword evidence="1" id="KW-0812">Transmembrane</keyword>
<reference evidence="2 3" key="1">
    <citation type="submission" date="2017-01" db="EMBL/GenBank/DDBJ databases">
        <authorList>
            <person name="Mah S.A."/>
            <person name="Swanson W.J."/>
            <person name="Moy G.W."/>
            <person name="Vacquier V.D."/>
        </authorList>
    </citation>
    <scope>NUCLEOTIDE SEQUENCE [LARGE SCALE GENOMIC DNA]</scope>
    <source>
        <strain evidence="2 3">NIO-1016</strain>
    </source>
</reference>
<dbReference type="AlphaFoldDB" id="A0A1N6Q5T1"/>
<keyword evidence="1" id="KW-1133">Transmembrane helix</keyword>
<dbReference type="InterPro" id="IPR010718">
    <property type="entry name" value="DUF1294"/>
</dbReference>
<name>A0A1N6Q5T1_9BACI</name>
<gene>
    <name evidence="2" type="ORF">SAMN05443094_101759</name>
</gene>
<dbReference type="EMBL" id="FTLX01000001">
    <property type="protein sequence ID" value="SIQ11839.1"/>
    <property type="molecule type" value="Genomic_DNA"/>
</dbReference>
<evidence type="ECO:0000313" key="3">
    <source>
        <dbReference type="Proteomes" id="UP000186385"/>
    </source>
</evidence>
<sequence length="102" mass="11336">MKFDKIEDKGGGAVSIVLMYFIAINFIAYVTMGNDKKKARTKKYRTSEKTLWLLALLGGAPGSWVAMQTYRHKTKHAAFKYGMPVVALIDIVLLAMTGGMVF</sequence>
<proteinExistence type="predicted"/>
<feature type="transmembrane region" description="Helical" evidence="1">
    <location>
        <begin position="12"/>
        <end position="30"/>
    </location>
</feature>
<feature type="transmembrane region" description="Helical" evidence="1">
    <location>
        <begin position="51"/>
        <end position="69"/>
    </location>
</feature>
<organism evidence="2 3">
    <name type="scientific">Domibacillus enclensis</name>
    <dbReference type="NCBI Taxonomy" id="1017273"/>
    <lineage>
        <taxon>Bacteria</taxon>
        <taxon>Bacillati</taxon>
        <taxon>Bacillota</taxon>
        <taxon>Bacilli</taxon>
        <taxon>Bacillales</taxon>
        <taxon>Bacillaceae</taxon>
        <taxon>Domibacillus</taxon>
    </lineage>
</organism>
<dbReference type="STRING" id="1017273.SAMN05443094_101759"/>